<evidence type="ECO:0000256" key="4">
    <source>
        <dbReference type="ARBA" id="ARBA00023284"/>
    </source>
</evidence>
<comment type="caution">
    <text evidence="7">The sequence shown here is derived from an EMBL/GenBank/DDBJ whole genome shotgun (WGS) entry which is preliminary data.</text>
</comment>
<dbReference type="CDD" id="cd02966">
    <property type="entry name" value="TlpA_like_family"/>
    <property type="match status" value="1"/>
</dbReference>
<keyword evidence="5" id="KW-1133">Transmembrane helix</keyword>
<dbReference type="PANTHER" id="PTHR42852">
    <property type="entry name" value="THIOL:DISULFIDE INTERCHANGE PROTEIN DSBE"/>
    <property type="match status" value="1"/>
</dbReference>
<dbReference type="GO" id="GO:0017004">
    <property type="term" value="P:cytochrome complex assembly"/>
    <property type="evidence" value="ECO:0007669"/>
    <property type="project" value="UniProtKB-KW"/>
</dbReference>
<accession>A0A7W2TUT1</accession>
<feature type="transmembrane region" description="Helical" evidence="5">
    <location>
        <begin position="43"/>
        <end position="64"/>
    </location>
</feature>
<dbReference type="EMBL" id="JACFXU010000013">
    <property type="protein sequence ID" value="MBA6412258.1"/>
    <property type="molecule type" value="Genomic_DNA"/>
</dbReference>
<keyword evidence="3" id="KW-1015">Disulfide bond</keyword>
<evidence type="ECO:0000256" key="5">
    <source>
        <dbReference type="SAM" id="Phobius"/>
    </source>
</evidence>
<dbReference type="RefSeq" id="WP_182169068.1">
    <property type="nucleotide sequence ID" value="NZ_JACFXU010000013.1"/>
</dbReference>
<dbReference type="InterPro" id="IPR013740">
    <property type="entry name" value="Redoxin"/>
</dbReference>
<dbReference type="PROSITE" id="PS00194">
    <property type="entry name" value="THIOREDOXIN_1"/>
    <property type="match status" value="1"/>
</dbReference>
<dbReference type="SUPFAM" id="SSF52833">
    <property type="entry name" value="Thioredoxin-like"/>
    <property type="match status" value="1"/>
</dbReference>
<evidence type="ECO:0000313" key="7">
    <source>
        <dbReference type="EMBL" id="MBA6412258.1"/>
    </source>
</evidence>
<protein>
    <submittedName>
        <fullName evidence="7">TlpA family protein disulfide reductase</fullName>
    </submittedName>
</protein>
<evidence type="ECO:0000256" key="2">
    <source>
        <dbReference type="ARBA" id="ARBA00022748"/>
    </source>
</evidence>
<evidence type="ECO:0000256" key="3">
    <source>
        <dbReference type="ARBA" id="ARBA00023157"/>
    </source>
</evidence>
<name>A0A7W2TUT1_9GAMM</name>
<dbReference type="Gene3D" id="3.40.30.10">
    <property type="entry name" value="Glutaredoxin"/>
    <property type="match status" value="1"/>
</dbReference>
<keyword evidence="4" id="KW-0676">Redox-active center</keyword>
<feature type="domain" description="Thioredoxin" evidence="6">
    <location>
        <begin position="131"/>
        <end position="272"/>
    </location>
</feature>
<organism evidence="7 8">
    <name type="scientific">Sediminihaliea albiluteola</name>
    <dbReference type="NCBI Taxonomy" id="2758564"/>
    <lineage>
        <taxon>Bacteria</taxon>
        <taxon>Pseudomonadati</taxon>
        <taxon>Pseudomonadota</taxon>
        <taxon>Gammaproteobacteria</taxon>
        <taxon>Cellvibrionales</taxon>
        <taxon>Halieaceae</taxon>
        <taxon>Sediminihaliea</taxon>
    </lineage>
</organism>
<sequence>MLSFNLGPLALSVSQALMIGAFLVALLIGKLTAGRRDIAIGDVLFNLALIGFIAARCAFVARYYSNYGLDPVAWIDIRDGGFDVIIGLIVVLLYAGYLALRQAALRIPLGAALLGGLVTWGLTGGLLGQIENQASRPPEHTLYTLDGRAIDLASLQAENANRPMVVNLWATWCPPCRAEMPLLQQAQQERSDVLFVFVNQAENAATIEHFMSTMDLTMDHVVQDRHRDIGRLAGSAALPTTLFYNAEGRLVDSHLGLLSSATLAQALDRLGAAEDSAKPASPRPATTSP</sequence>
<dbReference type="Pfam" id="PF08534">
    <property type="entry name" value="Redoxin"/>
    <property type="match status" value="1"/>
</dbReference>
<dbReference type="InterPro" id="IPR013766">
    <property type="entry name" value="Thioredoxin_domain"/>
</dbReference>
<keyword evidence="5" id="KW-0472">Membrane</keyword>
<evidence type="ECO:0000259" key="6">
    <source>
        <dbReference type="PROSITE" id="PS51352"/>
    </source>
</evidence>
<feature type="transmembrane region" description="Helical" evidence="5">
    <location>
        <begin position="84"/>
        <end position="100"/>
    </location>
</feature>
<evidence type="ECO:0000256" key="1">
    <source>
        <dbReference type="ARBA" id="ARBA00004196"/>
    </source>
</evidence>
<dbReference type="GO" id="GO:0030313">
    <property type="term" value="C:cell envelope"/>
    <property type="evidence" value="ECO:0007669"/>
    <property type="project" value="UniProtKB-SubCell"/>
</dbReference>
<dbReference type="InterPro" id="IPR017937">
    <property type="entry name" value="Thioredoxin_CS"/>
</dbReference>
<dbReference type="InterPro" id="IPR036249">
    <property type="entry name" value="Thioredoxin-like_sf"/>
</dbReference>
<dbReference type="PANTHER" id="PTHR42852:SF6">
    <property type="entry name" value="THIOL:DISULFIDE INTERCHANGE PROTEIN DSBE"/>
    <property type="match status" value="1"/>
</dbReference>
<keyword evidence="8" id="KW-1185">Reference proteome</keyword>
<feature type="transmembrane region" description="Helical" evidence="5">
    <location>
        <begin position="107"/>
        <end position="128"/>
    </location>
</feature>
<dbReference type="PROSITE" id="PS51352">
    <property type="entry name" value="THIOREDOXIN_2"/>
    <property type="match status" value="1"/>
</dbReference>
<gene>
    <name evidence="7" type="ORF">H2508_03955</name>
</gene>
<dbReference type="GO" id="GO:0015036">
    <property type="term" value="F:disulfide oxidoreductase activity"/>
    <property type="evidence" value="ECO:0007669"/>
    <property type="project" value="UniProtKB-ARBA"/>
</dbReference>
<dbReference type="InterPro" id="IPR050553">
    <property type="entry name" value="Thioredoxin_ResA/DsbE_sf"/>
</dbReference>
<dbReference type="Proteomes" id="UP000539350">
    <property type="component" value="Unassembled WGS sequence"/>
</dbReference>
<keyword evidence="2" id="KW-0201">Cytochrome c-type biogenesis</keyword>
<keyword evidence="5" id="KW-0812">Transmembrane</keyword>
<feature type="transmembrane region" description="Helical" evidence="5">
    <location>
        <begin position="6"/>
        <end position="31"/>
    </location>
</feature>
<dbReference type="AlphaFoldDB" id="A0A7W2TUT1"/>
<comment type="subcellular location">
    <subcellularLocation>
        <location evidence="1">Cell envelope</location>
    </subcellularLocation>
</comment>
<evidence type="ECO:0000313" key="8">
    <source>
        <dbReference type="Proteomes" id="UP000539350"/>
    </source>
</evidence>
<reference evidence="7 8" key="1">
    <citation type="submission" date="2020-07" db="EMBL/GenBank/DDBJ databases">
        <title>Halieaceae bacterium, F7430, whole genome shotgun sequencing project.</title>
        <authorList>
            <person name="Jiang S."/>
            <person name="Liu Z.W."/>
            <person name="Du Z.J."/>
        </authorList>
    </citation>
    <scope>NUCLEOTIDE SEQUENCE [LARGE SCALE GENOMIC DNA]</scope>
    <source>
        <strain evidence="7 8">F7430</strain>
    </source>
</reference>
<proteinExistence type="predicted"/>